<keyword evidence="3" id="KW-1185">Reference proteome</keyword>
<reference evidence="2 3" key="1">
    <citation type="submission" date="2019-02" db="EMBL/GenBank/DDBJ databases">
        <authorList>
            <person name="Li S.-H."/>
        </authorList>
    </citation>
    <scope>NUCLEOTIDE SEQUENCE [LARGE SCALE GENOMIC DNA]</scope>
    <source>
        <strain evidence="2 3">IMCC14385</strain>
    </source>
</reference>
<dbReference type="Proteomes" id="UP000326287">
    <property type="component" value="Chromosome"/>
</dbReference>
<evidence type="ECO:0000313" key="3">
    <source>
        <dbReference type="Proteomes" id="UP000326287"/>
    </source>
</evidence>
<dbReference type="GO" id="GO:0016740">
    <property type="term" value="F:transferase activity"/>
    <property type="evidence" value="ECO:0007669"/>
    <property type="project" value="UniProtKB-KW"/>
</dbReference>
<evidence type="ECO:0000313" key="2">
    <source>
        <dbReference type="EMBL" id="QFU75162.1"/>
    </source>
</evidence>
<gene>
    <name evidence="2" type="ORF">EY643_05580</name>
</gene>
<dbReference type="SUPFAM" id="SSF56112">
    <property type="entry name" value="Protein kinase-like (PK-like)"/>
    <property type="match status" value="1"/>
</dbReference>
<name>A0A5P9NH99_9GAMM</name>
<organism evidence="2 3">
    <name type="scientific">Halioglobus maricola</name>
    <dbReference type="NCBI Taxonomy" id="2601894"/>
    <lineage>
        <taxon>Bacteria</taxon>
        <taxon>Pseudomonadati</taxon>
        <taxon>Pseudomonadota</taxon>
        <taxon>Gammaproteobacteria</taxon>
        <taxon>Cellvibrionales</taxon>
        <taxon>Halieaceae</taxon>
        <taxon>Halioglobus</taxon>
    </lineage>
</organism>
<evidence type="ECO:0000259" key="1">
    <source>
        <dbReference type="Pfam" id="PF01636"/>
    </source>
</evidence>
<sequence length="346" mass="38051">MPKLLSMGIQHIQQLCDVMGLGYMTQAPTAVAGGFHHAMWCVDTAGGRHAIKQLAADVDLGNPTVVSRYNASERTAQTFAALGVPALSAIEHDGYFLQQFDNSGYLVYPWASATARGRNQIKPGHAETVATILAEMHQANIQVPELPDELPKIITAEDTIALIEFAVSRNVHEARYLQERIDDVLAVLAALDEALPLLATHHVISHGDLDHKNVLWNDAGKPLLIDWESAMHLNPTYETLLEALDWSGITAHFDTHPFADFLASYGEAGGVLEERFVPAALDTVLAAWLHWLMYNLGRAMGLDDSRQRRLGTEQVDLALAVLLRLEKFLPRLRDIAITAANRGPHV</sequence>
<dbReference type="Pfam" id="PF01636">
    <property type="entry name" value="APH"/>
    <property type="match status" value="1"/>
</dbReference>
<accession>A0A5P9NH99</accession>
<feature type="domain" description="Aminoglycoside phosphotransferase" evidence="1">
    <location>
        <begin position="32"/>
        <end position="268"/>
    </location>
</feature>
<keyword evidence="2" id="KW-0808">Transferase</keyword>
<protein>
    <submittedName>
        <fullName evidence="2">Aminoglycoside phosphotransferase</fullName>
    </submittedName>
</protein>
<dbReference type="EMBL" id="CP036422">
    <property type="protein sequence ID" value="QFU75162.1"/>
    <property type="molecule type" value="Genomic_DNA"/>
</dbReference>
<dbReference type="InterPro" id="IPR011009">
    <property type="entry name" value="Kinase-like_dom_sf"/>
</dbReference>
<dbReference type="Gene3D" id="3.90.1200.10">
    <property type="match status" value="1"/>
</dbReference>
<dbReference type="InterPro" id="IPR002575">
    <property type="entry name" value="Aminoglycoside_PTrfase"/>
</dbReference>
<dbReference type="AlphaFoldDB" id="A0A5P9NH99"/>
<dbReference type="KEGG" id="halc:EY643_05580"/>
<dbReference type="OrthoDB" id="2352890at2"/>
<proteinExistence type="predicted"/>